<comment type="caution">
    <text evidence="3">The sequence shown here is derived from an EMBL/GenBank/DDBJ whole genome shotgun (WGS) entry which is preliminary data.</text>
</comment>
<accession>A0A397SSX1</accession>
<dbReference type="InterPro" id="IPR011009">
    <property type="entry name" value="Kinase-like_dom_sf"/>
</dbReference>
<dbReference type="Proteomes" id="UP000265703">
    <property type="component" value="Unassembled WGS sequence"/>
</dbReference>
<comment type="similarity">
    <text evidence="1">Belongs to the sel-1 family.</text>
</comment>
<dbReference type="SUPFAM" id="SSF56112">
    <property type="entry name" value="Protein kinase-like (PK-like)"/>
    <property type="match status" value="1"/>
</dbReference>
<proteinExistence type="inferred from homology"/>
<evidence type="ECO:0000256" key="1">
    <source>
        <dbReference type="ARBA" id="ARBA00038101"/>
    </source>
</evidence>
<protein>
    <recommendedName>
        <fullName evidence="2">Protein kinase domain-containing protein</fullName>
    </recommendedName>
</protein>
<dbReference type="PANTHER" id="PTHR11102">
    <property type="entry name" value="SEL-1-LIKE PROTEIN"/>
    <property type="match status" value="1"/>
</dbReference>
<organism evidence="3 4">
    <name type="scientific">Glomus cerebriforme</name>
    <dbReference type="NCBI Taxonomy" id="658196"/>
    <lineage>
        <taxon>Eukaryota</taxon>
        <taxon>Fungi</taxon>
        <taxon>Fungi incertae sedis</taxon>
        <taxon>Mucoromycota</taxon>
        <taxon>Glomeromycotina</taxon>
        <taxon>Glomeromycetes</taxon>
        <taxon>Glomerales</taxon>
        <taxon>Glomeraceae</taxon>
        <taxon>Glomus</taxon>
    </lineage>
</organism>
<dbReference type="InterPro" id="IPR050767">
    <property type="entry name" value="Sel1_AlgK"/>
</dbReference>
<dbReference type="OrthoDB" id="2383649at2759"/>
<dbReference type="Pfam" id="PF08238">
    <property type="entry name" value="Sel1"/>
    <property type="match status" value="16"/>
</dbReference>
<name>A0A397SSX1_9GLOM</name>
<reference evidence="3 4" key="1">
    <citation type="submission" date="2018-06" db="EMBL/GenBank/DDBJ databases">
        <title>Comparative genomics reveals the genomic features of Rhizophagus irregularis, R. cerebriforme, R. diaphanum and Gigaspora rosea, and their symbiotic lifestyle signature.</title>
        <authorList>
            <person name="Morin E."/>
            <person name="San Clemente H."/>
            <person name="Chen E.C.H."/>
            <person name="De La Providencia I."/>
            <person name="Hainaut M."/>
            <person name="Kuo A."/>
            <person name="Kohler A."/>
            <person name="Murat C."/>
            <person name="Tang N."/>
            <person name="Roy S."/>
            <person name="Loubradou J."/>
            <person name="Henrissat B."/>
            <person name="Grigoriev I.V."/>
            <person name="Corradi N."/>
            <person name="Roux C."/>
            <person name="Martin F.M."/>
        </authorList>
    </citation>
    <scope>NUCLEOTIDE SEQUENCE [LARGE SCALE GENOMIC DNA]</scope>
    <source>
        <strain evidence="3 4">DAOM 227022</strain>
    </source>
</reference>
<evidence type="ECO:0000313" key="4">
    <source>
        <dbReference type="Proteomes" id="UP000265703"/>
    </source>
</evidence>
<dbReference type="PROSITE" id="PS50011">
    <property type="entry name" value="PROTEIN_KINASE_DOM"/>
    <property type="match status" value="1"/>
</dbReference>
<dbReference type="GO" id="GO:0004672">
    <property type="term" value="F:protein kinase activity"/>
    <property type="evidence" value="ECO:0007669"/>
    <property type="project" value="InterPro"/>
</dbReference>
<evidence type="ECO:0000313" key="3">
    <source>
        <dbReference type="EMBL" id="RIA88009.1"/>
    </source>
</evidence>
<sequence length="1635" mass="190112">MKLLKEWIDERANREDINCFDYSKFNNLEKIDNRINGTLKKANWEGRKITVVLKDLNNSKITESCFNEFIDKVKAFRNINHPNINRFHGLTKGLYGKYFSIWEYSNNGNLRDYLKNKFSTLKWDDKIQMALDITRGLMHLHSERVIHGNLSGHNVLIKNGIVMMTDLRLFRQITDVTFENIAYVEPQYLHNSSYEQDMKSDIYSLGVLLWELSSGRPPFSNYMQEAFDLAQIEKNLLNGEREDPVENTPLEYLRLYQKCWQDDPSLRPEINEVHEILSQFKLQFDTNEQLNNQVEAYDKSFSSTSDDNKSPSYTETNTLEIFKSSLTTQQIISQFKLNHGLILTEYNIRPSMQAVAVEDGELKLNLYKGQPIVYTCINSERNGDNTLDTCINFPVVEIIYNANLLESFLKYSDDEKKLCDLYGDFFARKFLAGGQLFIKDFNLATPTQKDILKFYLFCTYNSAKYSTEIQFSNLYTLNLLPRIETLGGEKLNTHEKLAAWMNNLYQKKMVDIISYINPIPISQLKYSTSLIDNDHLEAFNEKLCGITNFKEKLCLEEWVGDAVNDNLMSWTRDFNLFRGLIVNESDEIELSKKIPINIIEIPKVNSSNKSSLKMIKPLTKFEFTLISNNIYTIENLKALPFIESNAKNYEGFKHIIIQCEQYEIFLNKNSIKPTKEFENDIENALNSMLPLKALRDVFNEYGHLLPQRFILGRSLKNVLSNLSLSNIDNINLKSPIFDSLKPYLDNLNISYFLTQKGRIIEKNNLPNWIQNTNNHLELIEFDDVDPLYKILEEEQQRKINNILKDDFKIIMTGITDLGDLNNSNVEYYKYINLETSLEDEDYEVFGSIISGNNTKLKEIYVNFGLYDHNGFYAIIKKLEETSIDITTCYVLWMIIGNPTKLSVLSPKNREIQVNCIKDHITLQSDELNYISIKIPFPLSEGYKGNMFAVHAYDLSANYEPNNIIKLVKWKDEFIDVQIIKSTYNESSSNDSNCQHDSLTAIGIELHICVISMDYKDLKIDHKKEVYPLDVIGYILTKENKHNIPAEQECNNAQNKLEYYYENREKDLEKAICWLQKAAESNNIDAQYNLALLYENGEKTERNLEKAFYWYQEAAENGYKDAMNSLAIYYSNGKGTEKNLEKAFNWHQKAAEIGHIKAQFDLAVCYYNGKGTEKNLEKAFYWFQKAAEKGNIYAMNSLAICYENGKGIKKNLEKAFYWYQKAAENGNKIAMNSLAICYHIGKGIEKCLGKAVYWYQKAAEINYIKAQLNLAVCYYNGVGTEKNLEKAFYWYQKAAKNGNEIAMYNLAMCYNNGEGIEKNLEKAFYWHHEAANNGSEISMNKLAKCYYDGNGTEKNSEKALYWYQKAAEYGKKTSMYNLSIYYKDSKGAENNLKKAFYWCQKAAESGDKNAMNNLAMYYKNGEGTLKNLEKAFYWFQKATESGNKIAIYNLALCYYNGEGTENNLEKAFYWYQKAAENDDENAMNNLAICYKNGEGTTKDLEKAFYWFQKAAKKGSIDAMNSLALYYKNDEKTEMHLEKAFYWYQKAADNDDEFVIDNIILYYDNSEETEKHSKEIFYWYQKEVENDNENAMNNLAVYYENDKEIEKNLDKTFYSFQKAAENGNKDAMYNLAICYQN</sequence>
<dbReference type="InterPro" id="IPR006597">
    <property type="entry name" value="Sel1-like"/>
</dbReference>
<dbReference type="Gene3D" id="1.10.510.10">
    <property type="entry name" value="Transferase(Phosphotransferase) domain 1"/>
    <property type="match status" value="1"/>
</dbReference>
<dbReference type="GO" id="GO:0005524">
    <property type="term" value="F:ATP binding"/>
    <property type="evidence" value="ECO:0007669"/>
    <property type="project" value="InterPro"/>
</dbReference>
<dbReference type="Pfam" id="PF07714">
    <property type="entry name" value="PK_Tyr_Ser-Thr"/>
    <property type="match status" value="1"/>
</dbReference>
<evidence type="ECO:0000259" key="2">
    <source>
        <dbReference type="PROSITE" id="PS50011"/>
    </source>
</evidence>
<dbReference type="EMBL" id="QKYT01000283">
    <property type="protein sequence ID" value="RIA88009.1"/>
    <property type="molecule type" value="Genomic_DNA"/>
</dbReference>
<dbReference type="SUPFAM" id="SSF81901">
    <property type="entry name" value="HCP-like"/>
    <property type="match status" value="4"/>
</dbReference>
<dbReference type="InterPro" id="IPR001245">
    <property type="entry name" value="Ser-Thr/Tyr_kinase_cat_dom"/>
</dbReference>
<dbReference type="InterPro" id="IPR000719">
    <property type="entry name" value="Prot_kinase_dom"/>
</dbReference>
<dbReference type="InterPro" id="IPR011990">
    <property type="entry name" value="TPR-like_helical_dom_sf"/>
</dbReference>
<dbReference type="Gene3D" id="1.25.40.10">
    <property type="entry name" value="Tetratricopeptide repeat domain"/>
    <property type="match status" value="3"/>
</dbReference>
<feature type="domain" description="Protein kinase" evidence="2">
    <location>
        <begin position="25"/>
        <end position="277"/>
    </location>
</feature>
<gene>
    <name evidence="3" type="ORF">C1645_827011</name>
</gene>
<dbReference type="PANTHER" id="PTHR11102:SF160">
    <property type="entry name" value="ERAD-ASSOCIATED E3 UBIQUITIN-PROTEIN LIGASE COMPONENT HRD3"/>
    <property type="match status" value="1"/>
</dbReference>
<feature type="non-terminal residue" evidence="3">
    <location>
        <position position="1635"/>
    </location>
</feature>
<keyword evidence="4" id="KW-1185">Reference proteome</keyword>
<dbReference type="SMART" id="SM00671">
    <property type="entry name" value="SEL1"/>
    <property type="match status" value="15"/>
</dbReference>